<feature type="compositionally biased region" description="Polar residues" evidence="5">
    <location>
        <begin position="396"/>
        <end position="409"/>
    </location>
</feature>
<evidence type="ECO:0000256" key="3">
    <source>
        <dbReference type="ARBA" id="ARBA00022490"/>
    </source>
</evidence>
<dbReference type="PANTHER" id="PTHR13105">
    <property type="entry name" value="MYELOID LEUKEMIA FACTOR"/>
    <property type="match status" value="1"/>
</dbReference>
<evidence type="ECO:0000256" key="4">
    <source>
        <dbReference type="ARBA" id="ARBA00022553"/>
    </source>
</evidence>
<evidence type="ECO:0000256" key="1">
    <source>
        <dbReference type="ARBA" id="ARBA00004496"/>
    </source>
</evidence>
<gene>
    <name evidence="6" type="ORF">POTOM_000956</name>
</gene>
<organism evidence="6 7">
    <name type="scientific">Populus tomentosa</name>
    <name type="common">Chinese white poplar</name>
    <dbReference type="NCBI Taxonomy" id="118781"/>
    <lineage>
        <taxon>Eukaryota</taxon>
        <taxon>Viridiplantae</taxon>
        <taxon>Streptophyta</taxon>
        <taxon>Embryophyta</taxon>
        <taxon>Tracheophyta</taxon>
        <taxon>Spermatophyta</taxon>
        <taxon>Magnoliopsida</taxon>
        <taxon>eudicotyledons</taxon>
        <taxon>Gunneridae</taxon>
        <taxon>Pentapetalae</taxon>
        <taxon>rosids</taxon>
        <taxon>fabids</taxon>
        <taxon>Malpighiales</taxon>
        <taxon>Salicaceae</taxon>
        <taxon>Saliceae</taxon>
        <taxon>Populus</taxon>
    </lineage>
</organism>
<dbReference type="Proteomes" id="UP000886885">
    <property type="component" value="Chromosome 1A"/>
</dbReference>
<sequence length="463" mass="50901">MRLILKAVIIPDPSTSSFSHLQGRFPLAFIPLQHKPKKFHETPYISQVSSWLLGFDSIASWNFSKSPLFPSLKYSFCFPLRWFCSCLKMQGGRGNRDPFFDNGDPFGGFGGFGGQRSLLSDFFGGRDPFDDPFFTRPFGGMLESNFFGSGGNPFVNMHPSPFPNMLPSPFPNIHPSPFPNMLPSPFPNMHPSPFPNLHPSGFVDHQAPELKKSRGPIIEDLDSDNEKGEGDREKKENPRKHGRSSKEPYVEDPDDEAEARKSKHLQYSNDYSSFNGMESLPQGHSFTFQSSTVTHGGANGAYYTSSKTRRAGSDGLTFEESKAADSATGQATHKVSRGLHNKGHSLTRKLNSDGRVNTMQMLHNLNEDELTGFEEAWKGNAGKHLPGWTGSFTGIDNIGASRSGQNAQASRGGWALPSAEQSQHSGRMVPDTTVGAGSSGKQQSGRRKVSSDVKDMVGYPKKQ</sequence>
<dbReference type="EMBL" id="JAAWWB010000001">
    <property type="protein sequence ID" value="KAG6791822.1"/>
    <property type="molecule type" value="Genomic_DNA"/>
</dbReference>
<proteinExistence type="inferred from homology"/>
<evidence type="ECO:0000313" key="7">
    <source>
        <dbReference type="Proteomes" id="UP000886885"/>
    </source>
</evidence>
<dbReference type="AlphaFoldDB" id="A0A8X8IVD1"/>
<protein>
    <recommendedName>
        <fullName evidence="8">Glycine-rich protein</fullName>
    </recommendedName>
</protein>
<feature type="compositionally biased region" description="Basic and acidic residues" evidence="5">
    <location>
        <begin position="224"/>
        <end position="236"/>
    </location>
</feature>
<dbReference type="InterPro" id="IPR019376">
    <property type="entry name" value="Myeloid_leukemia_factor"/>
</dbReference>
<evidence type="ECO:0000256" key="5">
    <source>
        <dbReference type="SAM" id="MobiDB-lite"/>
    </source>
</evidence>
<keyword evidence="7" id="KW-1185">Reference proteome</keyword>
<reference evidence="6" key="1">
    <citation type="journal article" date="2020" name="bioRxiv">
        <title>Hybrid origin of Populus tomentosa Carr. identified through genome sequencing and phylogenomic analysis.</title>
        <authorList>
            <person name="An X."/>
            <person name="Gao K."/>
            <person name="Chen Z."/>
            <person name="Li J."/>
            <person name="Yang X."/>
            <person name="Yang X."/>
            <person name="Zhou J."/>
            <person name="Guo T."/>
            <person name="Zhao T."/>
            <person name="Huang S."/>
            <person name="Miao D."/>
            <person name="Khan W.U."/>
            <person name="Rao P."/>
            <person name="Ye M."/>
            <person name="Lei B."/>
            <person name="Liao W."/>
            <person name="Wang J."/>
            <person name="Ji L."/>
            <person name="Li Y."/>
            <person name="Guo B."/>
            <person name="Mustafa N.S."/>
            <person name="Li S."/>
            <person name="Yun Q."/>
            <person name="Keller S.R."/>
            <person name="Mao J."/>
            <person name="Zhang R."/>
            <person name="Strauss S.H."/>
        </authorList>
    </citation>
    <scope>NUCLEOTIDE SEQUENCE</scope>
    <source>
        <strain evidence="6">GM15</strain>
        <tissue evidence="6">Leaf</tissue>
    </source>
</reference>
<evidence type="ECO:0000256" key="2">
    <source>
        <dbReference type="ARBA" id="ARBA00008332"/>
    </source>
</evidence>
<dbReference type="OrthoDB" id="8707547at2759"/>
<evidence type="ECO:0008006" key="8">
    <source>
        <dbReference type="Google" id="ProtNLM"/>
    </source>
</evidence>
<dbReference type="Pfam" id="PF10248">
    <property type="entry name" value="Mlf1IP"/>
    <property type="match status" value="1"/>
</dbReference>
<accession>A0A8X8IVD1</accession>
<comment type="subcellular location">
    <subcellularLocation>
        <location evidence="1">Cytoplasm</location>
    </subcellularLocation>
</comment>
<keyword evidence="4" id="KW-0597">Phosphoprotein</keyword>
<comment type="similarity">
    <text evidence="2">Belongs to the MLF family.</text>
</comment>
<feature type="region of interest" description="Disordered" evidence="5">
    <location>
        <begin position="210"/>
        <end position="263"/>
    </location>
</feature>
<dbReference type="GO" id="GO:0005737">
    <property type="term" value="C:cytoplasm"/>
    <property type="evidence" value="ECO:0007669"/>
    <property type="project" value="UniProtKB-SubCell"/>
</dbReference>
<feature type="region of interest" description="Disordered" evidence="5">
    <location>
        <begin position="396"/>
        <end position="463"/>
    </location>
</feature>
<keyword evidence="3" id="KW-0963">Cytoplasm</keyword>
<evidence type="ECO:0000313" key="6">
    <source>
        <dbReference type="EMBL" id="KAG6791822.1"/>
    </source>
</evidence>
<name>A0A8X8IVD1_POPTO</name>
<comment type="caution">
    <text evidence="6">The sequence shown here is derived from an EMBL/GenBank/DDBJ whole genome shotgun (WGS) entry which is preliminary data.</text>
</comment>